<dbReference type="GO" id="GO:0006352">
    <property type="term" value="P:DNA-templated transcription initiation"/>
    <property type="evidence" value="ECO:0007669"/>
    <property type="project" value="InterPro"/>
</dbReference>
<reference evidence="2 3" key="1">
    <citation type="journal article" date="2016" name="Nat. Commun.">
        <title>Thousands of microbial genomes shed light on interconnected biogeochemical processes in an aquifer system.</title>
        <authorList>
            <person name="Anantharaman K."/>
            <person name="Brown C.T."/>
            <person name="Hug L.A."/>
            <person name="Sharon I."/>
            <person name="Castelle C.J."/>
            <person name="Probst A.J."/>
            <person name="Thomas B.C."/>
            <person name="Singh A."/>
            <person name="Wilkins M.J."/>
            <person name="Karaoz U."/>
            <person name="Brodie E.L."/>
            <person name="Williams K.H."/>
            <person name="Hubbard S.S."/>
            <person name="Banfield J.F."/>
        </authorList>
    </citation>
    <scope>NUCLEOTIDE SEQUENCE [LARGE SCALE GENOMIC DNA]</scope>
</reference>
<dbReference type="InterPro" id="IPR038087">
    <property type="entry name" value="RNAP_delta_N_dom_sf"/>
</dbReference>
<accession>A0A1F4Y3E3</accession>
<comment type="caution">
    <text evidence="2">The sequence shown here is derived from an EMBL/GenBank/DDBJ whole genome shotgun (WGS) entry which is preliminary data.</text>
</comment>
<dbReference type="PANTHER" id="PTHR30603:SF47">
    <property type="entry name" value="RNA POLYMERASE SIGMA FACTOR SIGD, CHLOROPLASTIC"/>
    <property type="match status" value="1"/>
</dbReference>
<dbReference type="SUPFAM" id="SSF88659">
    <property type="entry name" value="Sigma3 and sigma4 domains of RNA polymerase sigma factors"/>
    <property type="match status" value="1"/>
</dbReference>
<dbReference type="Pfam" id="PF04545">
    <property type="entry name" value="Sigma70_r4"/>
    <property type="match status" value="1"/>
</dbReference>
<dbReference type="Gene3D" id="1.10.10.1250">
    <property type="entry name" value="RNA polymerase, subunit delta, N-terminal domain"/>
    <property type="match status" value="1"/>
</dbReference>
<dbReference type="InterPro" id="IPR007630">
    <property type="entry name" value="RNA_pol_sigma70_r4"/>
</dbReference>
<evidence type="ECO:0000313" key="2">
    <source>
        <dbReference type="EMBL" id="OGC88495.1"/>
    </source>
</evidence>
<name>A0A1F4Y3E3_9BACT</name>
<evidence type="ECO:0000313" key="3">
    <source>
        <dbReference type="Proteomes" id="UP000176568"/>
    </source>
</evidence>
<dbReference type="CDD" id="cd06171">
    <property type="entry name" value="Sigma70_r4"/>
    <property type="match status" value="1"/>
</dbReference>
<dbReference type="AlphaFoldDB" id="A0A1F4Y3E3"/>
<proteinExistence type="predicted"/>
<protein>
    <recommendedName>
        <fullName evidence="1">RNA polymerase sigma-70 region 4 domain-containing protein</fullName>
    </recommendedName>
</protein>
<dbReference type="GO" id="GO:0003700">
    <property type="term" value="F:DNA-binding transcription factor activity"/>
    <property type="evidence" value="ECO:0007669"/>
    <property type="project" value="InterPro"/>
</dbReference>
<sequence>MPTVSQKTADKTGFKPKAIAKKLLSSLPERSRVVLEQRFGLGTNPERVTLEAIGQRYGITRERVRQIENHALAALKKSPAFTEAATAFQELERIIDSLGGIVCEDDLLNFITKDASMQNHIYFLLVLGDPFKFRKEDDEVNRCWYVDPELATQVEGALKTLYAGLSDEDLIPEGEMIDRFLKELQTINDKHRNDEILKRWLAISKNVGKNPLGEWGHSASPNVKTKGVRDYAYLAVKKHGSPLHFREVAQLIEKTFGRAAHVATTHNELIKDDRFVLVGRGMYALKEWGYTSGVVRDVVREILRSNGPLTKDEIIEKVMKERHVKPGTIVVNLQNQKYFKRGKDARFSLVK</sequence>
<dbReference type="STRING" id="1797247.A2419_02010"/>
<gene>
    <name evidence="2" type="ORF">A2419_02010</name>
</gene>
<dbReference type="InterPro" id="IPR036388">
    <property type="entry name" value="WH-like_DNA-bd_sf"/>
</dbReference>
<feature type="domain" description="RNA polymerase sigma-70 region 4" evidence="1">
    <location>
        <begin position="23"/>
        <end position="77"/>
    </location>
</feature>
<dbReference type="InterPro" id="IPR000943">
    <property type="entry name" value="RNA_pol_sigma70"/>
</dbReference>
<dbReference type="InterPro" id="IPR013324">
    <property type="entry name" value="RNA_pol_sigma_r3/r4-like"/>
</dbReference>
<dbReference type="Gene3D" id="1.10.10.10">
    <property type="entry name" value="Winged helix-like DNA-binding domain superfamily/Winged helix DNA-binding domain"/>
    <property type="match status" value="1"/>
</dbReference>
<organism evidence="2 3">
    <name type="scientific">Candidatus Adlerbacteria bacterium RIFOXYC1_FULL_48_26</name>
    <dbReference type="NCBI Taxonomy" id="1797247"/>
    <lineage>
        <taxon>Bacteria</taxon>
        <taxon>Candidatus Adleribacteriota</taxon>
    </lineage>
</organism>
<dbReference type="InterPro" id="IPR050239">
    <property type="entry name" value="Sigma-70_RNA_pol_init_factors"/>
</dbReference>
<dbReference type="PANTHER" id="PTHR30603">
    <property type="entry name" value="RNA POLYMERASE SIGMA FACTOR RPO"/>
    <property type="match status" value="1"/>
</dbReference>
<dbReference type="EMBL" id="MEXB01000008">
    <property type="protein sequence ID" value="OGC88495.1"/>
    <property type="molecule type" value="Genomic_DNA"/>
</dbReference>
<dbReference type="Proteomes" id="UP000176568">
    <property type="component" value="Unassembled WGS sequence"/>
</dbReference>
<dbReference type="PRINTS" id="PR00046">
    <property type="entry name" value="SIGMA70FCT"/>
</dbReference>
<evidence type="ECO:0000259" key="1">
    <source>
        <dbReference type="Pfam" id="PF04545"/>
    </source>
</evidence>